<evidence type="ECO:0000313" key="13">
    <source>
        <dbReference type="EMBL" id="KAL1586918.1"/>
    </source>
</evidence>
<dbReference type="EMBL" id="JAAQHG020000012">
    <property type="protein sequence ID" value="KAL1586918.1"/>
    <property type="molecule type" value="Genomic_DNA"/>
</dbReference>
<dbReference type="GeneID" id="96005620"/>
<sequence length="463" mass="50987">MSDKPTAPPAESAAGAAAENAAPKAPAAPKAVPEQNPAFKAMGLPRFRLPSRNWMIFLGVTGSFFGAVYYDKWQTKKNRQKWCDLVAHKSEETLDAHSLPRRLTIYLAAPPGDGLRAAREHFHEYVKPVLVAASMDWDVIEGRKEGDVRFKTADRVRRRRRAGGEGEPLEEADLAVEVMKQKFGQDDVTGVAGDIVIGRHTWKEYVRGLHEGWLGSADAPKEPEMDTEAGAEKMEATHVPGQASVGDAAANAATNLASASTTPASELTPDEAQPQDDKLAEDESKKDTEEEKKEPEKPKPRHPPAFIKPEDYPSATLSALAPSTIGPSTPVFFPHLLGFRNTPIRIYRFLNRRVLADDIGRQVASAVLASHRPYTTVSSSDDASASVQGSASEVATVSQHEERDWWKTTYREREPHEESVWIEPCVVDERLASRMSRFEMSAEEEARASRIGAGKERPITKFS</sequence>
<dbReference type="PANTHER" id="PTHR12358:SF101">
    <property type="entry name" value="MITOCHONDRIAL IMPORT INNER MEMBRANE TRANSLOCASE SUBUNIT TIM54"/>
    <property type="match status" value="1"/>
</dbReference>
<keyword evidence="9" id="KW-0811">Translocation</keyword>
<feature type="compositionally biased region" description="Basic and acidic residues" evidence="12">
    <location>
        <begin position="444"/>
        <end position="463"/>
    </location>
</feature>
<keyword evidence="10" id="KW-0496">Mitochondrion</keyword>
<keyword evidence="7" id="KW-0653">Protein transport</keyword>
<gene>
    <name evidence="13" type="ORF">WHR41_04176</name>
</gene>
<keyword evidence="14" id="KW-1185">Reference proteome</keyword>
<dbReference type="InterPro" id="IPR050187">
    <property type="entry name" value="Lipid_Phosphate_FormReg"/>
</dbReference>
<protein>
    <recommendedName>
        <fullName evidence="3">Mitochondrial import inner membrane translocase subunit TIM54</fullName>
    </recommendedName>
</protein>
<comment type="subcellular location">
    <subcellularLocation>
        <location evidence="1">Mitochondrion inner membrane</location>
        <topology evidence="1">Single-pass membrane protein</topology>
    </subcellularLocation>
</comment>
<evidence type="ECO:0000256" key="3">
    <source>
        <dbReference type="ARBA" id="ARBA00020796"/>
    </source>
</evidence>
<evidence type="ECO:0000256" key="7">
    <source>
        <dbReference type="ARBA" id="ARBA00022927"/>
    </source>
</evidence>
<evidence type="ECO:0000256" key="11">
    <source>
        <dbReference type="ARBA" id="ARBA00023136"/>
    </source>
</evidence>
<keyword evidence="4" id="KW-0813">Transport</keyword>
<reference evidence="13 14" key="1">
    <citation type="journal article" date="2020" name="Microbiol. Resour. Announc.">
        <title>Draft Genome Sequence of a Cladosporium Species Isolated from the Mesophotic Ascidian Didemnum maculosum.</title>
        <authorList>
            <person name="Gioti A."/>
            <person name="Siaperas R."/>
            <person name="Nikolaivits E."/>
            <person name="Le Goff G."/>
            <person name="Ouazzani J."/>
            <person name="Kotoulas G."/>
            <person name="Topakas E."/>
        </authorList>
    </citation>
    <scope>NUCLEOTIDE SEQUENCE [LARGE SCALE GENOMIC DNA]</scope>
    <source>
        <strain evidence="13 14">TM138-S3</strain>
    </source>
</reference>
<keyword evidence="11" id="KW-0472">Membrane</keyword>
<evidence type="ECO:0000256" key="8">
    <source>
        <dbReference type="ARBA" id="ARBA00022989"/>
    </source>
</evidence>
<proteinExistence type="inferred from homology"/>
<comment type="similarity">
    <text evidence="2">Belongs to the TIM54 family.</text>
</comment>
<dbReference type="GO" id="GO:0015031">
    <property type="term" value="P:protein transport"/>
    <property type="evidence" value="ECO:0007669"/>
    <property type="project" value="UniProtKB-KW"/>
</dbReference>
<comment type="caution">
    <text evidence="13">The sequence shown here is derived from an EMBL/GenBank/DDBJ whole genome shotgun (WGS) entry which is preliminary data.</text>
</comment>
<keyword evidence="6" id="KW-0999">Mitochondrion inner membrane</keyword>
<dbReference type="RefSeq" id="XP_069230023.1">
    <property type="nucleotide sequence ID" value="XM_069372782.1"/>
</dbReference>
<feature type="region of interest" description="Disordered" evidence="12">
    <location>
        <begin position="257"/>
        <end position="310"/>
    </location>
</feature>
<feature type="compositionally biased region" description="Basic and acidic residues" evidence="12">
    <location>
        <begin position="275"/>
        <end position="298"/>
    </location>
</feature>
<evidence type="ECO:0000256" key="4">
    <source>
        <dbReference type="ARBA" id="ARBA00022448"/>
    </source>
</evidence>
<dbReference type="GO" id="GO:0005743">
    <property type="term" value="C:mitochondrial inner membrane"/>
    <property type="evidence" value="ECO:0007669"/>
    <property type="project" value="UniProtKB-SubCell"/>
</dbReference>
<feature type="region of interest" description="Disordered" evidence="12">
    <location>
        <begin position="1"/>
        <end position="33"/>
    </location>
</feature>
<accession>A0AB34KQ88</accession>
<dbReference type="Pfam" id="PF11711">
    <property type="entry name" value="Tim54"/>
    <property type="match status" value="1"/>
</dbReference>
<name>A0AB34KQ88_9PEZI</name>
<evidence type="ECO:0000256" key="1">
    <source>
        <dbReference type="ARBA" id="ARBA00004434"/>
    </source>
</evidence>
<evidence type="ECO:0000256" key="2">
    <source>
        <dbReference type="ARBA" id="ARBA00006355"/>
    </source>
</evidence>
<organism evidence="13 14">
    <name type="scientific">Cladosporium halotolerans</name>
    <dbReference type="NCBI Taxonomy" id="1052096"/>
    <lineage>
        <taxon>Eukaryota</taxon>
        <taxon>Fungi</taxon>
        <taxon>Dikarya</taxon>
        <taxon>Ascomycota</taxon>
        <taxon>Pezizomycotina</taxon>
        <taxon>Dothideomycetes</taxon>
        <taxon>Dothideomycetidae</taxon>
        <taxon>Cladosporiales</taxon>
        <taxon>Cladosporiaceae</taxon>
        <taxon>Cladosporium</taxon>
    </lineage>
</organism>
<evidence type="ECO:0000256" key="5">
    <source>
        <dbReference type="ARBA" id="ARBA00022692"/>
    </source>
</evidence>
<dbReference type="InterPro" id="IPR021056">
    <property type="entry name" value="Mt_import_IM_translocase_Tim54"/>
</dbReference>
<evidence type="ECO:0000313" key="14">
    <source>
        <dbReference type="Proteomes" id="UP000803884"/>
    </source>
</evidence>
<dbReference type="PANTHER" id="PTHR12358">
    <property type="entry name" value="SPHINGOSINE KINASE"/>
    <property type="match status" value="1"/>
</dbReference>
<dbReference type="Proteomes" id="UP000803884">
    <property type="component" value="Unassembled WGS sequence"/>
</dbReference>
<dbReference type="AlphaFoldDB" id="A0AB34KQ88"/>
<keyword evidence="8" id="KW-1133">Transmembrane helix</keyword>
<evidence type="ECO:0000256" key="10">
    <source>
        <dbReference type="ARBA" id="ARBA00023128"/>
    </source>
</evidence>
<evidence type="ECO:0000256" key="12">
    <source>
        <dbReference type="SAM" id="MobiDB-lite"/>
    </source>
</evidence>
<keyword evidence="5" id="KW-0812">Transmembrane</keyword>
<evidence type="ECO:0000256" key="9">
    <source>
        <dbReference type="ARBA" id="ARBA00023010"/>
    </source>
</evidence>
<evidence type="ECO:0000256" key="6">
    <source>
        <dbReference type="ARBA" id="ARBA00022792"/>
    </source>
</evidence>
<feature type="region of interest" description="Disordered" evidence="12">
    <location>
        <begin position="439"/>
        <end position="463"/>
    </location>
</feature>
<feature type="compositionally biased region" description="Low complexity" evidence="12">
    <location>
        <begin position="9"/>
        <end position="33"/>
    </location>
</feature>